<evidence type="ECO:0000313" key="14">
    <source>
        <dbReference type="EMBL" id="KYO50604.1"/>
    </source>
</evidence>
<evidence type="ECO:0000256" key="4">
    <source>
        <dbReference type="ARBA" id="ARBA00022691"/>
    </source>
</evidence>
<evidence type="ECO:0000259" key="13">
    <source>
        <dbReference type="Pfam" id="PF01728"/>
    </source>
</evidence>
<comment type="subcellular location">
    <subcellularLocation>
        <location evidence="11">Cytoplasm</location>
    </subcellularLocation>
</comment>
<keyword evidence="4 11" id="KW-0949">S-adenosyl-L-methionine</keyword>
<dbReference type="PANTHER" id="PTHR10920:SF18">
    <property type="entry name" value="RRNA METHYLTRANSFERASE 2, MITOCHONDRIAL"/>
    <property type="match status" value="1"/>
</dbReference>
<dbReference type="GO" id="GO:0008650">
    <property type="term" value="F:rRNA (uridine-2'-O-)-methyltransferase activity"/>
    <property type="evidence" value="ECO:0007669"/>
    <property type="project" value="UniProtKB-UniRule"/>
</dbReference>
<evidence type="ECO:0000256" key="1">
    <source>
        <dbReference type="ARBA" id="ARBA00022552"/>
    </source>
</evidence>
<keyword evidence="11" id="KW-0963">Cytoplasm</keyword>
<evidence type="ECO:0000256" key="3">
    <source>
        <dbReference type="ARBA" id="ARBA00022679"/>
    </source>
</evidence>
<evidence type="ECO:0000256" key="2">
    <source>
        <dbReference type="ARBA" id="ARBA00022603"/>
    </source>
</evidence>
<dbReference type="InterPro" id="IPR050082">
    <property type="entry name" value="RNA_methyltr_RlmE"/>
</dbReference>
<dbReference type="InterPro" id="IPR002877">
    <property type="entry name" value="RNA_MeTrfase_FtsJ_dom"/>
</dbReference>
<evidence type="ECO:0000256" key="5">
    <source>
        <dbReference type="ARBA" id="ARBA00037569"/>
    </source>
</evidence>
<dbReference type="Pfam" id="PF01728">
    <property type="entry name" value="FtsJ"/>
    <property type="match status" value="1"/>
</dbReference>
<feature type="binding site" evidence="11">
    <location>
        <position position="130"/>
    </location>
    <ligand>
        <name>S-adenosyl-L-methionine</name>
        <dbReference type="ChEBI" id="CHEBI:59789"/>
    </ligand>
</feature>
<protein>
    <recommendedName>
        <fullName evidence="7 11">Ribosomal RNA large subunit methyltransferase E</fullName>
        <ecNumber evidence="6 11">2.1.1.166</ecNumber>
    </recommendedName>
    <alternativeName>
        <fullName evidence="9 11">23S rRNA Um2552 methyltransferase</fullName>
    </alternativeName>
    <alternativeName>
        <fullName evidence="8 11">rRNA (uridine-2'-O-)-methyltransferase</fullName>
    </alternativeName>
</protein>
<evidence type="ECO:0000256" key="9">
    <source>
        <dbReference type="ARBA" id="ARBA00042745"/>
    </source>
</evidence>
<accession>A0A162K743</accession>
<evidence type="ECO:0000256" key="6">
    <source>
        <dbReference type="ARBA" id="ARBA00038861"/>
    </source>
</evidence>
<dbReference type="InterPro" id="IPR029063">
    <property type="entry name" value="SAM-dependent_MTases_sf"/>
</dbReference>
<dbReference type="HAMAP" id="MF_01547">
    <property type="entry name" value="RNA_methyltr_E"/>
    <property type="match status" value="1"/>
</dbReference>
<dbReference type="OrthoDB" id="9790080at2"/>
<comment type="caution">
    <text evidence="14">The sequence shown here is derived from an EMBL/GenBank/DDBJ whole genome shotgun (WGS) entry which is preliminary data.</text>
</comment>
<feature type="domain" description="Ribosomal RNA methyltransferase FtsJ" evidence="13">
    <location>
        <begin position="74"/>
        <end position="253"/>
    </location>
</feature>
<evidence type="ECO:0000256" key="10">
    <source>
        <dbReference type="ARBA" id="ARBA00048970"/>
    </source>
</evidence>
<gene>
    <name evidence="11" type="primary">rlmE</name>
    <name evidence="11" type="synonym">ftsJ</name>
    <name evidence="11" type="synonym">rrmJ</name>
    <name evidence="14" type="ORF">AUP44_12590</name>
</gene>
<feature type="binding site" evidence="11">
    <location>
        <position position="170"/>
    </location>
    <ligand>
        <name>S-adenosyl-L-methionine</name>
        <dbReference type="ChEBI" id="CHEBI:59789"/>
    </ligand>
</feature>
<proteinExistence type="inferred from homology"/>
<feature type="binding site" evidence="11">
    <location>
        <position position="146"/>
    </location>
    <ligand>
        <name>S-adenosyl-L-methionine</name>
        <dbReference type="ChEBI" id="CHEBI:59789"/>
    </ligand>
</feature>
<dbReference type="EC" id="2.1.1.166" evidence="6 11"/>
<reference evidence="14 15" key="1">
    <citation type="submission" date="2015-12" db="EMBL/GenBank/DDBJ databases">
        <title>Genome sequence of Tistrella mobilis MCCC 1A02139.</title>
        <authorList>
            <person name="Lu L."/>
            <person name="Lai Q."/>
            <person name="Shao Z."/>
            <person name="Qian P."/>
        </authorList>
    </citation>
    <scope>NUCLEOTIDE SEQUENCE [LARGE SCALE GENOMIC DNA]</scope>
    <source>
        <strain evidence="14 15">MCCC 1A02139</strain>
    </source>
</reference>
<keyword evidence="1 11" id="KW-0698">rRNA processing</keyword>
<dbReference type="Gene3D" id="3.40.50.150">
    <property type="entry name" value="Vaccinia Virus protein VP39"/>
    <property type="match status" value="1"/>
</dbReference>
<evidence type="ECO:0000256" key="8">
    <source>
        <dbReference type="ARBA" id="ARBA00041995"/>
    </source>
</evidence>
<keyword evidence="3 11" id="KW-0808">Transferase</keyword>
<dbReference type="SUPFAM" id="SSF53335">
    <property type="entry name" value="S-adenosyl-L-methionine-dependent methyltransferases"/>
    <property type="match status" value="1"/>
</dbReference>
<feature type="region of interest" description="Disordered" evidence="12">
    <location>
        <begin position="1"/>
        <end position="53"/>
    </location>
</feature>
<keyword evidence="2 11" id="KW-0489">Methyltransferase</keyword>
<comment type="catalytic activity">
    <reaction evidence="10 11">
        <text>uridine(2552) in 23S rRNA + S-adenosyl-L-methionine = 2'-O-methyluridine(2552) in 23S rRNA + S-adenosyl-L-homocysteine + H(+)</text>
        <dbReference type="Rhea" id="RHEA:42720"/>
        <dbReference type="Rhea" id="RHEA-COMP:10202"/>
        <dbReference type="Rhea" id="RHEA-COMP:10203"/>
        <dbReference type="ChEBI" id="CHEBI:15378"/>
        <dbReference type="ChEBI" id="CHEBI:57856"/>
        <dbReference type="ChEBI" id="CHEBI:59789"/>
        <dbReference type="ChEBI" id="CHEBI:65315"/>
        <dbReference type="ChEBI" id="CHEBI:74478"/>
        <dbReference type="EC" id="2.1.1.166"/>
    </reaction>
</comment>
<evidence type="ECO:0000256" key="7">
    <source>
        <dbReference type="ARBA" id="ARBA00041129"/>
    </source>
</evidence>
<dbReference type="RefSeq" id="WP_062767897.1">
    <property type="nucleotide sequence ID" value="NZ_CP121027.1"/>
</dbReference>
<dbReference type="Proteomes" id="UP000075787">
    <property type="component" value="Unassembled WGS sequence"/>
</dbReference>
<feature type="binding site" evidence="11">
    <location>
        <position position="106"/>
    </location>
    <ligand>
        <name>S-adenosyl-L-methionine</name>
        <dbReference type="ChEBI" id="CHEBI:59789"/>
    </ligand>
</feature>
<sequence length="272" mass="28866">MTTGNGGRGGRNGSGRGGTGRAGRSGGGGGDPIAGQRMVKQRVRTAGRRSASSTRWLERQLNDPYVVAAKREGYRSRAAFKILQLDEKYGLLKPGQRVVDLGAAPGGWTQIAVDRTKAGRAGGGRVVGIDLLPVEPIEHATLIQLDFLDDAAPDLLKQALGGPADLVLSDMAPQTSGHPQVDHLRIMHLLEIALDFAAEVLAEDGAFVAKVFRGGAEGELVKRMQRLFRTVKHMKPAASRPESSEMYVIAQGFRPEVAAAERARQGGGAAED</sequence>
<evidence type="ECO:0000256" key="11">
    <source>
        <dbReference type="HAMAP-Rule" id="MF_01547"/>
    </source>
</evidence>
<dbReference type="GeneID" id="97242128"/>
<feature type="active site" description="Proton acceptor" evidence="11">
    <location>
        <position position="210"/>
    </location>
</feature>
<dbReference type="GO" id="GO:0005737">
    <property type="term" value="C:cytoplasm"/>
    <property type="evidence" value="ECO:0007669"/>
    <property type="project" value="UniProtKB-SubCell"/>
</dbReference>
<dbReference type="EMBL" id="LPZR01000196">
    <property type="protein sequence ID" value="KYO50604.1"/>
    <property type="molecule type" value="Genomic_DNA"/>
</dbReference>
<dbReference type="AlphaFoldDB" id="A0A162K743"/>
<dbReference type="PANTHER" id="PTHR10920">
    <property type="entry name" value="RIBOSOMAL RNA METHYLTRANSFERASE"/>
    <property type="match status" value="1"/>
</dbReference>
<feature type="binding site" evidence="11">
    <location>
        <position position="108"/>
    </location>
    <ligand>
        <name>S-adenosyl-L-methionine</name>
        <dbReference type="ChEBI" id="CHEBI:59789"/>
    </ligand>
</feature>
<name>A0A162K743_9PROT</name>
<organism evidence="14 15">
    <name type="scientific">Tistrella mobilis</name>
    <dbReference type="NCBI Taxonomy" id="171437"/>
    <lineage>
        <taxon>Bacteria</taxon>
        <taxon>Pseudomonadati</taxon>
        <taxon>Pseudomonadota</taxon>
        <taxon>Alphaproteobacteria</taxon>
        <taxon>Geminicoccales</taxon>
        <taxon>Geminicoccaceae</taxon>
        <taxon>Tistrella</taxon>
    </lineage>
</organism>
<comment type="similarity">
    <text evidence="11">Belongs to the class I-like SAM-binding methyltransferase superfamily. RNA methyltransferase RlmE family.</text>
</comment>
<evidence type="ECO:0000313" key="15">
    <source>
        <dbReference type="Proteomes" id="UP000075787"/>
    </source>
</evidence>
<comment type="function">
    <text evidence="5 11">Specifically methylates the uridine in position 2552 of 23S rRNA at the 2'-O position of the ribose in the fully assembled 50S ribosomal subunit.</text>
</comment>
<dbReference type="InterPro" id="IPR015507">
    <property type="entry name" value="rRNA-MeTfrase_E"/>
</dbReference>
<feature type="compositionally biased region" description="Gly residues" evidence="12">
    <location>
        <begin position="1"/>
        <end position="32"/>
    </location>
</feature>
<evidence type="ECO:0000256" key="12">
    <source>
        <dbReference type="SAM" id="MobiDB-lite"/>
    </source>
</evidence>